<dbReference type="KEGG" id="sdr:SCD_n01735"/>
<protein>
    <submittedName>
        <fullName evidence="2">Beta-lactamase-like protein</fullName>
    </submittedName>
</protein>
<dbReference type="SUPFAM" id="SSF56281">
    <property type="entry name" value="Metallo-hydrolase/oxidoreductase"/>
    <property type="match status" value="1"/>
</dbReference>
<organism evidence="2 3">
    <name type="scientific">Sulfuricella denitrificans (strain DSM 22764 / NBRC 105220 / skB26)</name>
    <dbReference type="NCBI Taxonomy" id="1163617"/>
    <lineage>
        <taxon>Bacteria</taxon>
        <taxon>Pseudomonadati</taxon>
        <taxon>Pseudomonadota</taxon>
        <taxon>Betaproteobacteria</taxon>
        <taxon>Nitrosomonadales</taxon>
        <taxon>Sulfuricellaceae</taxon>
        <taxon>Sulfuricella</taxon>
    </lineage>
</organism>
<evidence type="ECO:0000259" key="1">
    <source>
        <dbReference type="SMART" id="SM00849"/>
    </source>
</evidence>
<feature type="domain" description="Metallo-beta-lactamase" evidence="1">
    <location>
        <begin position="24"/>
        <end position="229"/>
    </location>
</feature>
<dbReference type="Proteomes" id="UP000015559">
    <property type="component" value="Chromosome"/>
</dbReference>
<dbReference type="InterPro" id="IPR036866">
    <property type="entry name" value="RibonucZ/Hydroxyglut_hydro"/>
</dbReference>
<proteinExistence type="predicted"/>
<dbReference type="InterPro" id="IPR050855">
    <property type="entry name" value="NDM-1-like"/>
</dbReference>
<dbReference type="AlphaFoldDB" id="S6AAB1"/>
<dbReference type="RefSeq" id="WP_009204743.1">
    <property type="nucleotide sequence ID" value="NC_022357.1"/>
</dbReference>
<dbReference type="SMART" id="SM00849">
    <property type="entry name" value="Lactamase_B"/>
    <property type="match status" value="1"/>
</dbReference>
<dbReference type="eggNOG" id="COG0491">
    <property type="taxonomic scope" value="Bacteria"/>
</dbReference>
<dbReference type="Pfam" id="PF00753">
    <property type="entry name" value="Lactamase_B"/>
    <property type="match status" value="1"/>
</dbReference>
<name>S6AAB1_SULDS</name>
<dbReference type="OrthoDB" id="9784009at2"/>
<evidence type="ECO:0000313" key="2">
    <source>
        <dbReference type="EMBL" id="BAN35550.1"/>
    </source>
</evidence>
<accession>S6AAB1</accession>
<sequence>MTETLQDYDDGIAAIDAQHIRPGLAAIHLLVEGDKAAFIDTGTNCSVPGVLEAMQRKNLRPENIAYVIVTHVHLDHAGGAGEMMRLFPEAMLVVHPRGARHMIDPTKLVAGSVAVYGKESFRRAYGEIVPVSANRVIEASHGFTLDLNGRRLLFLDTPGHARHHFCVFDERSKGVFTGDTFGISYREFDVDGREFIFPTTTPVQFEPEAAHDSIDLIMSHHPRAAYLTHYGRVTQLSRLADDLHRTLDDFVDIAEGVRDTGAVRHQRLVEGLGNYLLERLNAHGCRLSHDEALTLLENDIELNAQGLAVWMDRG</sequence>
<dbReference type="EMBL" id="AP013066">
    <property type="protein sequence ID" value="BAN35550.1"/>
    <property type="molecule type" value="Genomic_DNA"/>
</dbReference>
<dbReference type="InterPro" id="IPR037482">
    <property type="entry name" value="ST1585_MBL-fold"/>
</dbReference>
<dbReference type="PANTHER" id="PTHR42951">
    <property type="entry name" value="METALLO-BETA-LACTAMASE DOMAIN-CONTAINING"/>
    <property type="match status" value="1"/>
</dbReference>
<dbReference type="STRING" id="1163617.SCD_n01735"/>
<dbReference type="InterPro" id="IPR001279">
    <property type="entry name" value="Metallo-B-lactamas"/>
</dbReference>
<gene>
    <name evidence="2" type="ORF">SCD_n01735</name>
</gene>
<reference evidence="2 3" key="1">
    <citation type="journal article" date="2012" name="Appl. Environ. Microbiol.">
        <title>Draft genome sequence of a psychrotolerant sulfur-oxidizing bacterium, Sulfuricella denitrificans skB26, and proteomic insights into cold adaptation.</title>
        <authorList>
            <person name="Watanabe T."/>
            <person name="Kojima H."/>
            <person name="Fukui M."/>
        </authorList>
    </citation>
    <scope>NUCLEOTIDE SEQUENCE [LARGE SCALE GENOMIC DNA]</scope>
    <source>
        <strain evidence="3">skB26</strain>
    </source>
</reference>
<evidence type="ECO:0000313" key="3">
    <source>
        <dbReference type="Proteomes" id="UP000015559"/>
    </source>
</evidence>
<dbReference type="Gene3D" id="3.60.15.10">
    <property type="entry name" value="Ribonuclease Z/Hydroxyacylglutathione hydrolase-like"/>
    <property type="match status" value="1"/>
</dbReference>
<keyword evidence="3" id="KW-1185">Reference proteome</keyword>
<dbReference type="PANTHER" id="PTHR42951:SF22">
    <property type="entry name" value="METALLO BETA-LACTAMASE SUPERFAMILY LIPOPROTEIN"/>
    <property type="match status" value="1"/>
</dbReference>
<dbReference type="HOGENOM" id="CLU_061385_1_0_4"/>
<dbReference type="CDD" id="cd07726">
    <property type="entry name" value="ST1585-like_MBL-fold"/>
    <property type="match status" value="1"/>
</dbReference>